<dbReference type="InterPro" id="IPR036942">
    <property type="entry name" value="Beta-barrel_TonB_sf"/>
</dbReference>
<evidence type="ECO:0000256" key="1">
    <source>
        <dbReference type="ARBA" id="ARBA00004571"/>
    </source>
</evidence>
<dbReference type="EMBL" id="WNDD01000011">
    <property type="protein sequence ID" value="MTV02212.1"/>
    <property type="molecule type" value="Genomic_DNA"/>
</dbReference>
<dbReference type="InterPro" id="IPR023997">
    <property type="entry name" value="TonB-dep_OMP_SusC/RagA_CS"/>
</dbReference>
<evidence type="ECO:0000256" key="7">
    <source>
        <dbReference type="ARBA" id="ARBA00023136"/>
    </source>
</evidence>
<evidence type="ECO:0000313" key="18">
    <source>
        <dbReference type="Proteomes" id="UP000482671"/>
    </source>
</evidence>
<dbReference type="Gene3D" id="2.170.130.10">
    <property type="entry name" value="TonB-dependent receptor, plug domain"/>
    <property type="match status" value="1"/>
</dbReference>
<name>A0A351E4N2_9BACT</name>
<dbReference type="Pfam" id="PF00593">
    <property type="entry name" value="TonB_dep_Rec_b-barrel"/>
    <property type="match status" value="1"/>
</dbReference>
<dbReference type="SUPFAM" id="SSF49464">
    <property type="entry name" value="Carboxypeptidase regulatory domain-like"/>
    <property type="match status" value="1"/>
</dbReference>
<protein>
    <submittedName>
        <fullName evidence="16">SusC/RagA family TonB-linked outer membrane protein</fullName>
    </submittedName>
</protein>
<evidence type="ECO:0000256" key="6">
    <source>
        <dbReference type="ARBA" id="ARBA00023077"/>
    </source>
</evidence>
<dbReference type="PANTHER" id="PTHR30069:SF29">
    <property type="entry name" value="HEMOGLOBIN AND HEMOGLOBIN-HAPTOGLOBIN-BINDING PROTEIN 1-RELATED"/>
    <property type="match status" value="1"/>
</dbReference>
<feature type="domain" description="TonB-dependent receptor plug" evidence="14">
    <location>
        <begin position="114"/>
        <end position="221"/>
    </location>
</feature>
<dbReference type="FunFam" id="2.170.130.10:FF:000003">
    <property type="entry name" value="SusC/RagA family TonB-linked outer membrane protein"/>
    <property type="match status" value="1"/>
</dbReference>
<evidence type="ECO:0000256" key="11">
    <source>
        <dbReference type="RuleBase" id="RU003357"/>
    </source>
</evidence>
<evidence type="ECO:0000259" key="14">
    <source>
        <dbReference type="Pfam" id="PF07715"/>
    </source>
</evidence>
<dbReference type="GO" id="GO:0015344">
    <property type="term" value="F:siderophore uptake transmembrane transporter activity"/>
    <property type="evidence" value="ECO:0007669"/>
    <property type="project" value="TreeGrafter"/>
</dbReference>
<dbReference type="Pfam" id="PF13715">
    <property type="entry name" value="CarbopepD_reg_2"/>
    <property type="match status" value="1"/>
</dbReference>
<feature type="chain" id="PRO_5040588010" evidence="12">
    <location>
        <begin position="21"/>
        <end position="1034"/>
    </location>
</feature>
<comment type="subcellular location">
    <subcellularLocation>
        <location evidence="1 10">Cell outer membrane</location>
        <topology evidence="1 10">Multi-pass membrane protein</topology>
    </subcellularLocation>
</comment>
<keyword evidence="8" id="KW-0675">Receptor</keyword>
<comment type="similarity">
    <text evidence="10 11">Belongs to the TonB-dependent receptor family.</text>
</comment>
<dbReference type="PROSITE" id="PS52016">
    <property type="entry name" value="TONB_DEPENDENT_REC_3"/>
    <property type="match status" value="1"/>
</dbReference>
<dbReference type="Proteomes" id="UP000448908">
    <property type="component" value="Unassembled WGS sequence"/>
</dbReference>
<evidence type="ECO:0000256" key="9">
    <source>
        <dbReference type="ARBA" id="ARBA00023237"/>
    </source>
</evidence>
<comment type="caution">
    <text evidence="16">The sequence shown here is derived from an EMBL/GenBank/DDBJ whole genome shotgun (WGS) entry which is preliminary data.</text>
</comment>
<keyword evidence="5 12" id="KW-0732">Signal</keyword>
<reference evidence="17 18" key="1">
    <citation type="journal article" date="2019" name="Nat. Med.">
        <title>A library of human gut bacterial isolates paired with longitudinal multiomics data enables mechanistic microbiome research.</title>
        <authorList>
            <person name="Poyet M."/>
            <person name="Groussin M."/>
            <person name="Gibbons S.M."/>
            <person name="Avila-Pacheco J."/>
            <person name="Jiang X."/>
            <person name="Kearney S.M."/>
            <person name="Perrotta A.R."/>
            <person name="Berdy B."/>
            <person name="Zhao S."/>
            <person name="Lieberman T.D."/>
            <person name="Swanson P.K."/>
            <person name="Smith M."/>
            <person name="Roesemann S."/>
            <person name="Alexander J.E."/>
            <person name="Rich S.A."/>
            <person name="Livny J."/>
            <person name="Vlamakis H."/>
            <person name="Clish C."/>
            <person name="Bullock K."/>
            <person name="Deik A."/>
            <person name="Scott J."/>
            <person name="Pierce K.A."/>
            <person name="Xavier R.J."/>
            <person name="Alm E.J."/>
        </authorList>
    </citation>
    <scope>NUCLEOTIDE SEQUENCE [LARGE SCALE GENOMIC DNA]</scope>
    <source>
        <strain evidence="16 18">BIOML-A11</strain>
        <strain evidence="15 17">BIOML-A16</strain>
    </source>
</reference>
<keyword evidence="7 10" id="KW-0472">Membrane</keyword>
<dbReference type="Gene3D" id="2.40.170.20">
    <property type="entry name" value="TonB-dependent receptor, beta-barrel domain"/>
    <property type="match status" value="1"/>
</dbReference>
<dbReference type="GeneID" id="49202663"/>
<evidence type="ECO:0000256" key="12">
    <source>
        <dbReference type="SAM" id="SignalP"/>
    </source>
</evidence>
<feature type="domain" description="TonB-dependent receptor-like beta-barrel" evidence="13">
    <location>
        <begin position="421"/>
        <end position="995"/>
    </location>
</feature>
<dbReference type="NCBIfam" id="TIGR04057">
    <property type="entry name" value="SusC_RagA_signa"/>
    <property type="match status" value="1"/>
</dbReference>
<dbReference type="NCBIfam" id="TIGR04056">
    <property type="entry name" value="OMP_RagA_SusC"/>
    <property type="match status" value="1"/>
</dbReference>
<dbReference type="GO" id="GO:0044718">
    <property type="term" value="P:siderophore transmembrane transport"/>
    <property type="evidence" value="ECO:0007669"/>
    <property type="project" value="TreeGrafter"/>
</dbReference>
<dbReference type="Pfam" id="PF07715">
    <property type="entry name" value="Plug"/>
    <property type="match status" value="1"/>
</dbReference>
<evidence type="ECO:0000313" key="16">
    <source>
        <dbReference type="EMBL" id="MTV02212.1"/>
    </source>
</evidence>
<dbReference type="STRING" id="46503.ERS852463_00021"/>
<dbReference type="InterPro" id="IPR039426">
    <property type="entry name" value="TonB-dep_rcpt-like"/>
</dbReference>
<dbReference type="InterPro" id="IPR008969">
    <property type="entry name" value="CarboxyPept-like_regulatory"/>
</dbReference>
<keyword evidence="4 10" id="KW-0812">Transmembrane</keyword>
<dbReference type="Proteomes" id="UP000482671">
    <property type="component" value="Unassembled WGS sequence"/>
</dbReference>
<dbReference type="GO" id="GO:0009279">
    <property type="term" value="C:cell outer membrane"/>
    <property type="evidence" value="ECO:0007669"/>
    <property type="project" value="UniProtKB-SubCell"/>
</dbReference>
<evidence type="ECO:0000256" key="3">
    <source>
        <dbReference type="ARBA" id="ARBA00022452"/>
    </source>
</evidence>
<keyword evidence="2 10" id="KW-0813">Transport</keyword>
<dbReference type="PANTHER" id="PTHR30069">
    <property type="entry name" value="TONB-DEPENDENT OUTER MEMBRANE RECEPTOR"/>
    <property type="match status" value="1"/>
</dbReference>
<dbReference type="EMBL" id="WNDA01000002">
    <property type="protein sequence ID" value="MTU67734.1"/>
    <property type="molecule type" value="Genomic_DNA"/>
</dbReference>
<evidence type="ECO:0000259" key="13">
    <source>
        <dbReference type="Pfam" id="PF00593"/>
    </source>
</evidence>
<dbReference type="InterPro" id="IPR000531">
    <property type="entry name" value="Beta-barrel_TonB"/>
</dbReference>
<evidence type="ECO:0000313" key="15">
    <source>
        <dbReference type="EMBL" id="MTU67734.1"/>
    </source>
</evidence>
<dbReference type="Gene3D" id="2.60.40.1120">
    <property type="entry name" value="Carboxypeptidase-like, regulatory domain"/>
    <property type="match status" value="1"/>
</dbReference>
<dbReference type="SUPFAM" id="SSF56935">
    <property type="entry name" value="Porins"/>
    <property type="match status" value="1"/>
</dbReference>
<dbReference type="InterPro" id="IPR012910">
    <property type="entry name" value="Plug_dom"/>
</dbReference>
<evidence type="ECO:0000256" key="10">
    <source>
        <dbReference type="PROSITE-ProRule" id="PRU01360"/>
    </source>
</evidence>
<dbReference type="OrthoDB" id="9768177at2"/>
<dbReference type="AlphaFoldDB" id="A0A351E4N2"/>
<evidence type="ECO:0000256" key="2">
    <source>
        <dbReference type="ARBA" id="ARBA00022448"/>
    </source>
</evidence>
<proteinExistence type="inferred from homology"/>
<dbReference type="InterPro" id="IPR037066">
    <property type="entry name" value="Plug_dom_sf"/>
</dbReference>
<organism evidence="16 18">
    <name type="scientific">Parabacteroides merdae</name>
    <dbReference type="NCBI Taxonomy" id="46503"/>
    <lineage>
        <taxon>Bacteria</taxon>
        <taxon>Pseudomonadati</taxon>
        <taxon>Bacteroidota</taxon>
        <taxon>Bacteroidia</taxon>
        <taxon>Bacteroidales</taxon>
        <taxon>Tannerellaceae</taxon>
        <taxon>Parabacteroides</taxon>
    </lineage>
</organism>
<keyword evidence="3 10" id="KW-1134">Transmembrane beta strand</keyword>
<dbReference type="RefSeq" id="WP_039850142.1">
    <property type="nucleotide sequence ID" value="NZ_BAABYG010000001.1"/>
</dbReference>
<dbReference type="InterPro" id="IPR023996">
    <property type="entry name" value="TonB-dep_OMP_SusC/RagA"/>
</dbReference>
<feature type="signal peptide" evidence="12">
    <location>
        <begin position="1"/>
        <end position="20"/>
    </location>
</feature>
<keyword evidence="9 10" id="KW-0998">Cell outer membrane</keyword>
<evidence type="ECO:0000256" key="5">
    <source>
        <dbReference type="ARBA" id="ARBA00022729"/>
    </source>
</evidence>
<keyword evidence="6 11" id="KW-0798">TonB box</keyword>
<evidence type="ECO:0000313" key="17">
    <source>
        <dbReference type="Proteomes" id="UP000448908"/>
    </source>
</evidence>
<gene>
    <name evidence="15" type="ORF">GMD92_01215</name>
    <name evidence="16" type="ORF">GME02_11165</name>
</gene>
<sequence>MKRFFWVLFVMSLWGHLLMAQEKAVSGIVVSTEDGLPMIGVAVVDKQTMNGVTTNEKGEFSMTVSPRTKTLHLSYLGYKTKEVTISGRSMKIEMEPDMVAIDEVMVVAYGTGKKSTFTGSASVVKKESLEKIKASNVTQALQGQSSGVQVLNNSGEPGEDATIMIRGIGSMNASSSPLYVVDGTAYDGYLNAINPNDIESMTILKDASATALYGSRAANGVVMITTRKGASEKGQINFRSTWGFSSLAVGLPDQLSPDQLSQLTWRALYNGYLDSGYRDEDSRSYASYYVMGEFGNNPYNIDMPVGTDGKMDPDAKLNYWGDWRNALLKSRLRQEYTIDFSGKNKKADYFISAGYLNDKGVFSIQRFERYSTRANLNYNVNKWLKVGTNISLSHSVREGSASDQTVWLLRTMPTVYPIYEWDSATNAYRLDKNGNRIFDYGNYRTSWSGTNPLADDTYNKSPWTHDDVSNRTYFEITFIPGLKWRTNFSVDFYQYNYDGYVNSEYGFAAGYKGSAYKESDRNLSYTINNLVTYEKSFGDHSLSVLLGQEAYALEYKLLSAEKQGFPFPGVTEIGSAAVMSSMNSYTDKYRLLSWLSRVEYDYKDRYYISGSFRTDGSSRFHPDNRWGQFWSLGGSWRISNEEFMKPYSSWLDNLKLKASYGAVGNDNLGTYYAYQGLYATGMNNYRDPGVMVSRLSNKDLKWETNLQFNVGLDFAVFNKLSGSVEWFSRKSKDLLFTLPMAPSTGMSGIDRNIGDVKNQGVEFSLNYAAISNKDFKWTIDLNGTSYKNRITKLPQAEVNAGVFKWREGESRYNFWGIEYAGVNPETGNDQYWKTIYETNDKGEKVVKERVKTENYNEVTSDSQQKYLGDAIPKLFGGFTNNFSYKGIDLSFMIYYSIGGKLYDSDYAQSMYYRRGYSMHPDMLDSWTPENPNAEFPRLTTYYNYANYMSSYTSKFIFNNSFARLRNMTLGYTLPKNFTKKFQVNSLRLFVQGDNLVTIGSAARRGTDPEQSISGTTANRFPVTKSVSFGLQLNL</sequence>
<accession>A0A351E4N2</accession>
<evidence type="ECO:0000256" key="4">
    <source>
        <dbReference type="ARBA" id="ARBA00022692"/>
    </source>
</evidence>
<evidence type="ECO:0000256" key="8">
    <source>
        <dbReference type="ARBA" id="ARBA00023170"/>
    </source>
</evidence>